<name>A0A930VXU6_9ACTN</name>
<protein>
    <submittedName>
        <fullName evidence="2">Uncharacterized protein</fullName>
    </submittedName>
</protein>
<organism evidence="2 3">
    <name type="scientific">Lancefieldella rimae</name>
    <dbReference type="NCBI Taxonomy" id="1383"/>
    <lineage>
        <taxon>Bacteria</taxon>
        <taxon>Bacillati</taxon>
        <taxon>Actinomycetota</taxon>
        <taxon>Coriobacteriia</taxon>
        <taxon>Coriobacteriales</taxon>
        <taxon>Atopobiaceae</taxon>
        <taxon>Lancefieldella</taxon>
    </lineage>
</organism>
<evidence type="ECO:0000256" key="1">
    <source>
        <dbReference type="SAM" id="Phobius"/>
    </source>
</evidence>
<comment type="caution">
    <text evidence="2">The sequence shown here is derived from an EMBL/GenBank/DDBJ whole genome shotgun (WGS) entry which is preliminary data.</text>
</comment>
<keyword evidence="1" id="KW-0812">Transmembrane</keyword>
<dbReference type="AlphaFoldDB" id="A0A930VXU6"/>
<gene>
    <name evidence="2" type="ORF">HXK26_05440</name>
</gene>
<evidence type="ECO:0000313" key="3">
    <source>
        <dbReference type="Proteomes" id="UP000698335"/>
    </source>
</evidence>
<keyword evidence="1" id="KW-1133">Transmembrane helix</keyword>
<dbReference type="RefSeq" id="WP_314775152.1">
    <property type="nucleotide sequence ID" value="NZ_CAUTZM010000001.1"/>
</dbReference>
<feature type="transmembrane region" description="Helical" evidence="1">
    <location>
        <begin position="81"/>
        <end position="99"/>
    </location>
</feature>
<proteinExistence type="predicted"/>
<evidence type="ECO:0000313" key="2">
    <source>
        <dbReference type="EMBL" id="MBF4808120.1"/>
    </source>
</evidence>
<reference evidence="2" key="1">
    <citation type="submission" date="2020-04" db="EMBL/GenBank/DDBJ databases">
        <title>Deep metagenomics examines the oral microbiome during advanced dental caries in children, revealing novel taxa and co-occurrences with host molecules.</title>
        <authorList>
            <person name="Baker J.L."/>
            <person name="Morton J.T."/>
            <person name="Dinis M."/>
            <person name="Alvarez R."/>
            <person name="Tran N.C."/>
            <person name="Knight R."/>
            <person name="Edlund A."/>
        </authorList>
    </citation>
    <scope>NUCLEOTIDE SEQUENCE</scope>
    <source>
        <strain evidence="2">JCVI_38_bin.5</strain>
    </source>
</reference>
<dbReference type="EMBL" id="JABZGW010000234">
    <property type="protein sequence ID" value="MBF4808120.1"/>
    <property type="molecule type" value="Genomic_DNA"/>
</dbReference>
<keyword evidence="1" id="KW-0472">Membrane</keyword>
<dbReference type="Proteomes" id="UP000698335">
    <property type="component" value="Unassembled WGS sequence"/>
</dbReference>
<feature type="transmembrane region" description="Helical" evidence="1">
    <location>
        <begin position="20"/>
        <end position="39"/>
    </location>
</feature>
<sequence>MSRSSRTMRGAIKTILRVILFLACALAIFYGIILTVDIIKPDMLRVWQLHFDGFATRLLPRTLAGLYVFPLPTGGVLRGDYLIVVIIAIAAAWGASRVAKSTR</sequence>
<accession>A0A930VXU6</accession>